<comment type="caution">
    <text evidence="2">The sequence shown here is derived from an EMBL/GenBank/DDBJ whole genome shotgun (WGS) entry which is preliminary data.</text>
</comment>
<keyword evidence="1" id="KW-0812">Transmembrane</keyword>
<keyword evidence="1" id="KW-0472">Membrane</keyword>
<accession>A0A1C0U3W6</accession>
<dbReference type="Proteomes" id="UP000093476">
    <property type="component" value="Unassembled WGS sequence"/>
</dbReference>
<evidence type="ECO:0000313" key="2">
    <source>
        <dbReference type="EMBL" id="OCQ52583.1"/>
    </source>
</evidence>
<dbReference type="EMBL" id="LOMY01000085">
    <property type="protein sequence ID" value="OCQ52583.1"/>
    <property type="molecule type" value="Genomic_DNA"/>
</dbReference>
<evidence type="ECO:0000313" key="3">
    <source>
        <dbReference type="Proteomes" id="UP000093476"/>
    </source>
</evidence>
<sequence length="157" mass="18170">MTYRSFFLFTLAVVLFIISLIYKSSYVKTRPLNCETEVIIRKKIKDEVITLHVNTIHLFHGNGKGTISIYGTLQDGTKHYILDRIISFTYSDDDNNGIYVVKYTNSQPKTIDDTPINLMSFFYEIGSNDYYIELSRLRKNTLLFSQLSKSPIICLTN</sequence>
<gene>
    <name evidence="2" type="ORF">Ppb6_02319</name>
</gene>
<keyword evidence="1" id="KW-1133">Transmembrane helix</keyword>
<organism evidence="2 3">
    <name type="scientific">Photorhabdus australis subsp. thailandensis</name>
    <dbReference type="NCBI Taxonomy" id="2805096"/>
    <lineage>
        <taxon>Bacteria</taxon>
        <taxon>Pseudomonadati</taxon>
        <taxon>Pseudomonadota</taxon>
        <taxon>Gammaproteobacteria</taxon>
        <taxon>Enterobacterales</taxon>
        <taxon>Morganellaceae</taxon>
        <taxon>Photorhabdus</taxon>
    </lineage>
</organism>
<name>A0A1C0U3W6_9GAMM</name>
<dbReference type="AlphaFoldDB" id="A0A1C0U3W6"/>
<protein>
    <submittedName>
        <fullName evidence="2">Uncharacterized protein</fullName>
    </submittedName>
</protein>
<evidence type="ECO:0000256" key="1">
    <source>
        <dbReference type="SAM" id="Phobius"/>
    </source>
</evidence>
<feature type="transmembrane region" description="Helical" evidence="1">
    <location>
        <begin position="6"/>
        <end position="22"/>
    </location>
</feature>
<reference evidence="2 3" key="1">
    <citation type="submission" date="2015-12" db="EMBL/GenBank/DDBJ databases">
        <title>Genome comparisons provide insights into the role of secondary metabolites in the pathogenic phase of the Photorhabdus life cycle.</title>
        <authorList>
            <person name="Tobias N.J."/>
            <person name="Mishra B."/>
            <person name="Gupta D.K."/>
            <person name="Thines M."/>
            <person name="Stinear T.P."/>
            <person name="Bode H.B."/>
        </authorList>
    </citation>
    <scope>NUCLEOTIDE SEQUENCE [LARGE SCALE GENOMIC DNA]</scope>
    <source>
        <strain evidence="2 3">PB68.1</strain>
    </source>
</reference>
<keyword evidence="3" id="KW-1185">Reference proteome</keyword>
<proteinExistence type="predicted"/>